<feature type="transmembrane region" description="Helical" evidence="4">
    <location>
        <begin position="355"/>
        <end position="377"/>
    </location>
</feature>
<dbReference type="PANTHER" id="PTHR23518">
    <property type="entry name" value="C-METHYLTRANSFERASE"/>
    <property type="match status" value="1"/>
</dbReference>
<evidence type="ECO:0000259" key="5">
    <source>
        <dbReference type="PROSITE" id="PS50850"/>
    </source>
</evidence>
<reference evidence="6 7" key="1">
    <citation type="submission" date="2018-01" db="EMBL/GenBank/DDBJ databases">
        <title>Metagenomic assembled genomes from two thermal pools in the Uzon Caldera, Kamchatka, Russia.</title>
        <authorList>
            <person name="Wilkins L."/>
            <person name="Ettinger C."/>
        </authorList>
    </citation>
    <scope>NUCLEOTIDE SEQUENCE [LARGE SCALE GENOMIC DNA]</scope>
    <source>
        <strain evidence="6">ZAV-07</strain>
    </source>
</reference>
<dbReference type="InterPro" id="IPR011701">
    <property type="entry name" value="MFS"/>
</dbReference>
<feature type="transmembrane region" description="Helical" evidence="4">
    <location>
        <begin position="320"/>
        <end position="343"/>
    </location>
</feature>
<comment type="caution">
    <text evidence="6">The sequence shown here is derived from an EMBL/GenBank/DDBJ whole genome shotgun (WGS) entry which is preliminary data.</text>
</comment>
<accession>A0A2J6WDS7</accession>
<dbReference type="GO" id="GO:0022857">
    <property type="term" value="F:transmembrane transporter activity"/>
    <property type="evidence" value="ECO:0007669"/>
    <property type="project" value="InterPro"/>
</dbReference>
<dbReference type="Pfam" id="PF07690">
    <property type="entry name" value="MFS_1"/>
    <property type="match status" value="2"/>
</dbReference>
<feature type="transmembrane region" description="Helical" evidence="4">
    <location>
        <begin position="227"/>
        <end position="250"/>
    </location>
</feature>
<evidence type="ECO:0000256" key="2">
    <source>
        <dbReference type="ARBA" id="ARBA00022989"/>
    </source>
</evidence>
<feature type="domain" description="Major facilitator superfamily (MFS) profile" evidence="5">
    <location>
        <begin position="1"/>
        <end position="406"/>
    </location>
</feature>
<evidence type="ECO:0000256" key="4">
    <source>
        <dbReference type="SAM" id="Phobius"/>
    </source>
</evidence>
<keyword evidence="3 4" id="KW-0472">Membrane</keyword>
<feature type="transmembrane region" description="Helical" evidence="4">
    <location>
        <begin position="290"/>
        <end position="314"/>
    </location>
</feature>
<dbReference type="PROSITE" id="PS50850">
    <property type="entry name" value="MFS"/>
    <property type="match status" value="1"/>
</dbReference>
<keyword evidence="2 4" id="KW-1133">Transmembrane helix</keyword>
<proteinExistence type="predicted"/>
<dbReference type="InterPro" id="IPR036259">
    <property type="entry name" value="MFS_trans_sf"/>
</dbReference>
<dbReference type="Gene3D" id="1.20.1250.20">
    <property type="entry name" value="MFS general substrate transporter like domains"/>
    <property type="match status" value="2"/>
</dbReference>
<dbReference type="PANTHER" id="PTHR23518:SF2">
    <property type="entry name" value="MAJOR FACILITATOR SUPERFAMILY TRANSPORTER"/>
    <property type="match status" value="1"/>
</dbReference>
<dbReference type="EMBL" id="PNIL01000062">
    <property type="protein sequence ID" value="PMP66855.1"/>
    <property type="molecule type" value="Genomic_DNA"/>
</dbReference>
<keyword evidence="1 4" id="KW-0812">Transmembrane</keyword>
<evidence type="ECO:0000256" key="1">
    <source>
        <dbReference type="ARBA" id="ARBA00022692"/>
    </source>
</evidence>
<dbReference type="RefSeq" id="WP_424586948.1">
    <property type="nucleotide sequence ID" value="NZ_JBNARP010000008.1"/>
</dbReference>
<name>A0A2J6WDS7_9BACT</name>
<sequence>MGFKKWFISFALQGASISLFNIVISLYVVVALRGNVQSASIAVALFSFGNLLGSISASIILDRIKRISVLIYTSFFLASFIIVLMAFVKSIFIYYLLSIILGNVISFTGPAMTLHLSKIGDEGFVRRQINNLNLFNSVGSTFGMLFGSFVLTIVKSLNDILKLKMIFFIASILLLLSSFLTIERGALKVKVIPNLRTTKILFLKVANFASEFFKVVDLRNLPRNMRLITMAVFMAFFGANLVFSIFTVFLKEVFKVSSQLIFLLYSANSFAGNIAFFLTGKLRTTKYDRLFIRYVLFLRGMLFILIGIFVVFKIDFMKVFIYLSFVFFGFTWPFLYIPLTLEITNLTPHKERGKALGIFNMSINFAVILASFVAGFIALHLGYFATFIIGGTLLVLGERLFSRVFS</sequence>
<evidence type="ECO:0000313" key="6">
    <source>
        <dbReference type="EMBL" id="PMP66855.1"/>
    </source>
</evidence>
<gene>
    <name evidence="6" type="ORF">C0189_04340</name>
</gene>
<feature type="transmembrane region" description="Helical" evidence="4">
    <location>
        <begin position="134"/>
        <end position="154"/>
    </location>
</feature>
<feature type="transmembrane region" description="Helical" evidence="4">
    <location>
        <begin position="160"/>
        <end position="182"/>
    </location>
</feature>
<protein>
    <recommendedName>
        <fullName evidence="5">Major facilitator superfamily (MFS) profile domain-containing protein</fullName>
    </recommendedName>
</protein>
<dbReference type="AlphaFoldDB" id="A0A2J6WDS7"/>
<evidence type="ECO:0000313" key="7">
    <source>
        <dbReference type="Proteomes" id="UP000237040"/>
    </source>
</evidence>
<feature type="transmembrane region" description="Helical" evidence="4">
    <location>
        <begin position="7"/>
        <end position="32"/>
    </location>
</feature>
<dbReference type="Proteomes" id="UP000237040">
    <property type="component" value="Unassembled WGS sequence"/>
</dbReference>
<feature type="transmembrane region" description="Helical" evidence="4">
    <location>
        <begin position="93"/>
        <end position="114"/>
    </location>
</feature>
<organism evidence="6 7">
    <name type="scientific">Caldisericum exile</name>
    <dbReference type="NCBI Taxonomy" id="693075"/>
    <lineage>
        <taxon>Bacteria</taxon>
        <taxon>Pseudomonadati</taxon>
        <taxon>Caldisericota/Cryosericota group</taxon>
        <taxon>Caldisericota</taxon>
        <taxon>Caldisericia</taxon>
        <taxon>Caldisericales</taxon>
        <taxon>Caldisericaceae</taxon>
        <taxon>Caldisericum</taxon>
    </lineage>
</organism>
<feature type="transmembrane region" description="Helical" evidence="4">
    <location>
        <begin position="38"/>
        <end position="60"/>
    </location>
</feature>
<feature type="transmembrane region" description="Helical" evidence="4">
    <location>
        <begin position="67"/>
        <end position="87"/>
    </location>
</feature>
<dbReference type="SUPFAM" id="SSF103473">
    <property type="entry name" value="MFS general substrate transporter"/>
    <property type="match status" value="1"/>
</dbReference>
<feature type="transmembrane region" description="Helical" evidence="4">
    <location>
        <begin position="383"/>
        <end position="401"/>
    </location>
</feature>
<feature type="transmembrane region" description="Helical" evidence="4">
    <location>
        <begin position="256"/>
        <end position="278"/>
    </location>
</feature>
<evidence type="ECO:0000256" key="3">
    <source>
        <dbReference type="ARBA" id="ARBA00023136"/>
    </source>
</evidence>
<dbReference type="InterPro" id="IPR020846">
    <property type="entry name" value="MFS_dom"/>
</dbReference>